<dbReference type="Gene3D" id="3.40.50.2000">
    <property type="entry name" value="Glycogen Phosphorylase B"/>
    <property type="match status" value="1"/>
</dbReference>
<evidence type="ECO:0000256" key="12">
    <source>
        <dbReference type="RuleBase" id="RU367051"/>
    </source>
</evidence>
<dbReference type="Pfam" id="PF15924">
    <property type="entry name" value="ALG11_N"/>
    <property type="match status" value="1"/>
</dbReference>
<dbReference type="CDD" id="cd03806">
    <property type="entry name" value="GT4_ALG11-like"/>
    <property type="match status" value="1"/>
</dbReference>
<evidence type="ECO:0000256" key="11">
    <source>
        <dbReference type="ARBA" id="ARBA00045065"/>
    </source>
</evidence>
<evidence type="ECO:0000256" key="9">
    <source>
        <dbReference type="ARBA" id="ARBA00022989"/>
    </source>
</evidence>
<evidence type="ECO:0000256" key="8">
    <source>
        <dbReference type="ARBA" id="ARBA00022824"/>
    </source>
</evidence>
<comment type="similarity">
    <text evidence="12">Belongs to the glycosyltransferase group 1 family. Glycosyltransferase 4 subfamily.</text>
</comment>
<comment type="subcellular location">
    <subcellularLocation>
        <location evidence="1">Endoplasmic reticulum membrane</location>
        <topology evidence="1">Single-pass membrane protein</topology>
    </subcellularLocation>
</comment>
<feature type="domain" description="ALG11 mannosyltransferase N-terminal" evidence="14">
    <location>
        <begin position="93"/>
        <end position="297"/>
    </location>
</feature>
<evidence type="ECO:0000256" key="5">
    <source>
        <dbReference type="ARBA" id="ARBA00022676"/>
    </source>
</evidence>
<dbReference type="InterPro" id="IPR031814">
    <property type="entry name" value="ALG11_N"/>
</dbReference>
<evidence type="ECO:0000256" key="1">
    <source>
        <dbReference type="ARBA" id="ARBA00004389"/>
    </source>
</evidence>
<gene>
    <name evidence="15" type="primary">ALG11</name>
    <name evidence="15" type="ORF">SLS59_005933</name>
</gene>
<dbReference type="Pfam" id="PF00534">
    <property type="entry name" value="Glycos_transf_1"/>
    <property type="match status" value="1"/>
</dbReference>
<comment type="pathway">
    <text evidence="2 12">Protein modification; protein glycosylation.</text>
</comment>
<feature type="domain" description="Glycosyl transferase family 1" evidence="13">
    <location>
        <begin position="334"/>
        <end position="511"/>
    </location>
</feature>
<evidence type="ECO:0000256" key="10">
    <source>
        <dbReference type="ARBA" id="ARBA00023136"/>
    </source>
</evidence>
<organism evidence="15 16">
    <name type="scientific">Nothophoma quercina</name>
    <dbReference type="NCBI Taxonomy" id="749835"/>
    <lineage>
        <taxon>Eukaryota</taxon>
        <taxon>Fungi</taxon>
        <taxon>Dikarya</taxon>
        <taxon>Ascomycota</taxon>
        <taxon>Pezizomycotina</taxon>
        <taxon>Dothideomycetes</taxon>
        <taxon>Pleosporomycetidae</taxon>
        <taxon>Pleosporales</taxon>
        <taxon>Pleosporineae</taxon>
        <taxon>Didymellaceae</taxon>
        <taxon>Nothophoma</taxon>
    </lineage>
</organism>
<keyword evidence="5 12" id="KW-0328">Glycosyltransferase</keyword>
<evidence type="ECO:0000256" key="4">
    <source>
        <dbReference type="ARBA" id="ARBA00022018"/>
    </source>
</evidence>
<keyword evidence="8 12" id="KW-0256">Endoplasmic reticulum</keyword>
<dbReference type="Proteomes" id="UP001521222">
    <property type="component" value="Unassembled WGS sequence"/>
</dbReference>
<evidence type="ECO:0000259" key="14">
    <source>
        <dbReference type="Pfam" id="PF15924"/>
    </source>
</evidence>
<name>A0ABR3R790_9PLEO</name>
<dbReference type="EMBL" id="JAKIXB020000018">
    <property type="protein sequence ID" value="KAL1600306.1"/>
    <property type="molecule type" value="Genomic_DNA"/>
</dbReference>
<evidence type="ECO:0000256" key="3">
    <source>
        <dbReference type="ARBA" id="ARBA00012645"/>
    </source>
</evidence>
<accession>A0ABR3R790</accession>
<evidence type="ECO:0000256" key="6">
    <source>
        <dbReference type="ARBA" id="ARBA00022679"/>
    </source>
</evidence>
<dbReference type="EC" id="2.4.1.131" evidence="3 12"/>
<proteinExistence type="inferred from homology"/>
<reference evidence="15 16" key="1">
    <citation type="submission" date="2024-02" db="EMBL/GenBank/DDBJ databases">
        <title>De novo assembly and annotation of 12 fungi associated with fruit tree decline syndrome in Ontario, Canada.</title>
        <authorList>
            <person name="Sulman M."/>
            <person name="Ellouze W."/>
            <person name="Ilyukhin E."/>
        </authorList>
    </citation>
    <scope>NUCLEOTIDE SEQUENCE [LARGE SCALE GENOMIC DNA]</scope>
    <source>
        <strain evidence="15 16">M97-236</strain>
    </source>
</reference>
<keyword evidence="10" id="KW-0472">Membrane</keyword>
<dbReference type="PANTHER" id="PTHR45919">
    <property type="entry name" value="GDP-MAN:MAN(3)GLCNAC(2)-PP-DOL ALPHA-1,2-MANNOSYLTRANSFERASE"/>
    <property type="match status" value="1"/>
</dbReference>
<evidence type="ECO:0000313" key="16">
    <source>
        <dbReference type="Proteomes" id="UP001521222"/>
    </source>
</evidence>
<dbReference type="PANTHER" id="PTHR45919:SF1">
    <property type="entry name" value="GDP-MAN:MAN(3)GLCNAC(2)-PP-DOL ALPHA-1,2-MANNOSYLTRANSFERASE"/>
    <property type="match status" value="1"/>
</dbReference>
<comment type="catalytic activity">
    <reaction evidence="11 12">
        <text>an alpha-D-Man-(1-&gt;3)-[alpha-D-Man-(1-&gt;6)]-beta-D-Man-(1-&gt;4)-beta-D-GlcNAc-(1-&gt;4)-alpha-D-GlcNAc-diphospho-di-trans,poly-cis-dolichol + 2 GDP-alpha-D-mannose = an alpha-D-Man-(1-&gt;2)-alpha-D-Man-(1-&gt;2)-alpha-D-Man-(1-&gt;3)-[alpha-D-Man-(1-&gt;6)]-beta-D-Man-(1-&gt;4)-beta-D-GlcNAc-(1-&gt;4)-alpha-D-GlcNAc-diphospho-di-trans,poly-cis-dolichol + 2 GDP + 2 H(+)</text>
        <dbReference type="Rhea" id="RHEA:29523"/>
        <dbReference type="Rhea" id="RHEA-COMP:19515"/>
        <dbReference type="Rhea" id="RHEA-COMP:19516"/>
        <dbReference type="ChEBI" id="CHEBI:15378"/>
        <dbReference type="ChEBI" id="CHEBI:57527"/>
        <dbReference type="ChEBI" id="CHEBI:58189"/>
        <dbReference type="ChEBI" id="CHEBI:132511"/>
        <dbReference type="ChEBI" id="CHEBI:132515"/>
        <dbReference type="EC" id="2.4.1.131"/>
    </reaction>
    <physiologicalReaction direction="left-to-right" evidence="11 12">
        <dbReference type="Rhea" id="RHEA:29524"/>
    </physiologicalReaction>
</comment>
<keyword evidence="16" id="KW-1185">Reference proteome</keyword>
<keyword evidence="7" id="KW-0812">Transmembrane</keyword>
<evidence type="ECO:0000259" key="13">
    <source>
        <dbReference type="Pfam" id="PF00534"/>
    </source>
</evidence>
<dbReference type="SUPFAM" id="SSF53756">
    <property type="entry name" value="UDP-Glycosyltransferase/glycogen phosphorylase"/>
    <property type="match status" value="1"/>
</dbReference>
<evidence type="ECO:0000256" key="7">
    <source>
        <dbReference type="ARBA" id="ARBA00022692"/>
    </source>
</evidence>
<keyword evidence="9" id="KW-1133">Transmembrane helix</keyword>
<evidence type="ECO:0000313" key="15">
    <source>
        <dbReference type="EMBL" id="KAL1600306.1"/>
    </source>
</evidence>
<evidence type="ECO:0000256" key="2">
    <source>
        <dbReference type="ARBA" id="ARBA00004922"/>
    </source>
</evidence>
<keyword evidence="6 12" id="KW-0808">Transferase</keyword>
<comment type="function">
    <text evidence="12">GDP-Man:Man(3)GlcNAc(2)-PP-Dol alpha-1,2-mannosyltransferase that operates in the biosynthetic pathway of dolichol-linked oligosaccharides, the glycan precursors employed in protein asparagine (N)-glycosylation. The assembly of dolichol-linked oligosaccharides begins on the cytosolic side of the endoplasmic reticulum membrane and finishes in its lumen. The sequential addition of sugars to dolichol pyrophosphate produces dolichol-linked oligosaccharides containing fourteen sugars, including two GlcNAcs, nine mannoses and three glucoses. Once assembled, the oligosaccharide is transferred from the lipid to nascent proteins by oligosaccharyltransferases. Catalyzes, on the cytoplasmic face of the endoplasmic reticulum, the addition of the fourth and fifth mannose residues to the dolichol-linked oligosaccharide chain, to produce Man(5)GlcNAc(2)-PP-dolichol core oligosaccharide.</text>
</comment>
<comment type="caution">
    <text evidence="15">The sequence shown here is derived from an EMBL/GenBank/DDBJ whole genome shotgun (WGS) entry which is preliminary data.</text>
</comment>
<dbReference type="InterPro" id="IPR001296">
    <property type="entry name" value="Glyco_trans_1"/>
</dbReference>
<dbReference type="InterPro" id="IPR038013">
    <property type="entry name" value="ALG11"/>
</dbReference>
<protein>
    <recommendedName>
        <fullName evidence="4 12">GDP-Man:Man(3)GlcNAc(2)-PP-Dol alpha-1,2-mannosyltransferase</fullName>
        <ecNumber evidence="3 12">2.4.1.131</ecNumber>
    </recommendedName>
</protein>
<sequence length="542" mass="60759">MAFLFVLLSLLLSALVSTVFFFGIVRFLGAQVGQYLRRSSRTRRGLLLARVATESKNFEAEHNEPEDYDWEEIASVATDGKVGSSKDTQWDGIVGFFHPFCNAGGGGERVLWAAIRATQKRYPKATCVVYTGDHDVDKAAILKRVKDRFNIHLHSPTVHFLYLTTRHWVLASTWPRFTLLGQSLGSLVLAYDAFALLVPDIFVDTMGYAFALALSSLFFPNVPTGAYVHYPTISTDMLHSLQEGGQGVNAGAGKGYRGAAKQHYWQLFAKIYSMVGSTIDVVMTNSTWTQAHVSSLWGPSRNKRNNTLENDIDVVFPPVAVEEVTEAVEVSQASEKKRGPYILYIAQFRPEKNHQLILEAFAKFLRSNPKLPAYPNEKPQLILIGSVRDSIDEKSVYKLRLLAHELHMKENVEFLCDAPWPQMLEWMGRASIGVNGMWNEHFGIGVVEYQAAGLISVVNNSGGPKLDIVVEVDGQPTGFHATTVEEYAEGFRKALTLSPKETLAMRQRARKSAERFTDRGFAEKWLRNMDKLVKLQVECTRK</sequence>